<name>A0A0F9RNR8_9ZZZZ</name>
<gene>
    <name evidence="1" type="ORF">LCGC14_0622830</name>
</gene>
<dbReference type="EMBL" id="LAZR01001063">
    <property type="protein sequence ID" value="KKN51467.1"/>
    <property type="molecule type" value="Genomic_DNA"/>
</dbReference>
<evidence type="ECO:0008006" key="2">
    <source>
        <dbReference type="Google" id="ProtNLM"/>
    </source>
</evidence>
<dbReference type="InterPro" id="IPR036280">
    <property type="entry name" value="Multihaem_cyt_sf"/>
</dbReference>
<organism evidence="1">
    <name type="scientific">marine sediment metagenome</name>
    <dbReference type="NCBI Taxonomy" id="412755"/>
    <lineage>
        <taxon>unclassified sequences</taxon>
        <taxon>metagenomes</taxon>
        <taxon>ecological metagenomes</taxon>
    </lineage>
</organism>
<reference evidence="1" key="1">
    <citation type="journal article" date="2015" name="Nature">
        <title>Complex archaea that bridge the gap between prokaryotes and eukaryotes.</title>
        <authorList>
            <person name="Spang A."/>
            <person name="Saw J.H."/>
            <person name="Jorgensen S.L."/>
            <person name="Zaremba-Niedzwiedzka K."/>
            <person name="Martijn J."/>
            <person name="Lind A.E."/>
            <person name="van Eijk R."/>
            <person name="Schleper C."/>
            <person name="Guy L."/>
            <person name="Ettema T.J."/>
        </authorList>
    </citation>
    <scope>NUCLEOTIDE SEQUENCE</scope>
</reference>
<comment type="caution">
    <text evidence="1">The sequence shown here is derived from an EMBL/GenBank/DDBJ whole genome shotgun (WGS) entry which is preliminary data.</text>
</comment>
<protein>
    <recommendedName>
        <fullName evidence="2">HNH domain-containing protein</fullName>
    </recommendedName>
</protein>
<dbReference type="SUPFAM" id="SSF48695">
    <property type="entry name" value="Multiheme cytochromes"/>
    <property type="match status" value="1"/>
</dbReference>
<proteinExistence type="predicted"/>
<evidence type="ECO:0000313" key="1">
    <source>
        <dbReference type="EMBL" id="KKN51467.1"/>
    </source>
</evidence>
<dbReference type="AlphaFoldDB" id="A0A0F9RNR8"/>
<sequence length="132" mass="15589">MGIQKNKDKCKCGRDKCKCSKSCQKCYLKSDRSKCHNRKGENNLAWKGNSVGYKGLHLWVRKNKPMPKCCKKCHKNNLKLQISNISGEYKRDIEDYEWLCQSCHAKKDRIGFKDRKRLATTHPRYKHERVGR</sequence>
<accession>A0A0F9RNR8</accession>